<gene>
    <name evidence="4" type="ORF">RJG58_08455</name>
    <name evidence="5" type="ORF">RMP69_08455</name>
    <name evidence="2" type="ORF">RMQ65_10460</name>
    <name evidence="3" type="ORF">RMQ67_08455</name>
</gene>
<evidence type="ECO:0000313" key="2">
    <source>
        <dbReference type="EMBL" id="WNL27691.1"/>
    </source>
</evidence>
<evidence type="ECO:0000313" key="5">
    <source>
        <dbReference type="EMBL" id="WNP39756.1"/>
    </source>
</evidence>
<dbReference type="EMBL" id="CP135131">
    <property type="protein sequence ID" value="WNP39756.1"/>
    <property type="molecule type" value="Genomic_DNA"/>
</dbReference>
<evidence type="ECO:0000313" key="4">
    <source>
        <dbReference type="EMBL" id="WNP37664.1"/>
    </source>
</evidence>
<evidence type="ECO:0000256" key="1">
    <source>
        <dbReference type="SAM" id="Phobius"/>
    </source>
</evidence>
<keyword evidence="1" id="KW-0472">Membrane</keyword>
<sequence length="113" mass="13535">MNIINQNNNFQNSENETGQNFNGANIGNQNNYFLNFKFDWIFKKYKSNQISSFQFGFLFFSRFVLFILMMGLFLLPLYSVNKHNISFLEFAGMIIVFIFLCSWYWNKIKTTKE</sequence>
<keyword evidence="1" id="KW-1133">Transmembrane helix</keyword>
<reference evidence="5" key="1">
    <citation type="submission" date="2023-09" db="EMBL/GenBank/DDBJ databases">
        <title>Arcobacter tbilisiensis sp. nov. isolated from chicken meat in Tbilisi, Georgia.</title>
        <authorList>
            <person name="Matthias R."/>
            <person name="Zautner A.E."/>
        </authorList>
    </citation>
    <scope>NUCLEOTIDE SEQUENCE</scope>
    <source>
        <strain evidence="4">LEO 101</strain>
        <strain evidence="2">LEO 49</strain>
        <strain evidence="5">LEO 50</strain>
        <strain evidence="3">LEO 53</strain>
    </source>
</reference>
<proteinExistence type="predicted"/>
<feature type="transmembrane region" description="Helical" evidence="1">
    <location>
        <begin position="53"/>
        <end position="79"/>
    </location>
</feature>
<protein>
    <submittedName>
        <fullName evidence="5">Uncharacterized protein</fullName>
    </submittedName>
</protein>
<feature type="transmembrane region" description="Helical" evidence="1">
    <location>
        <begin position="85"/>
        <end position="105"/>
    </location>
</feature>
<dbReference type="EMBL" id="CP134853">
    <property type="protein sequence ID" value="WNL27691.1"/>
    <property type="molecule type" value="Genomic_DNA"/>
</dbReference>
<dbReference type="EMBL" id="CP134855">
    <property type="protein sequence ID" value="WNL31514.1"/>
    <property type="molecule type" value="Genomic_DNA"/>
</dbReference>
<keyword evidence="1" id="KW-0812">Transmembrane</keyword>
<accession>A0AA96RBM6</accession>
<dbReference type="EMBL" id="CP135130">
    <property type="protein sequence ID" value="WNP37664.1"/>
    <property type="molecule type" value="Genomic_DNA"/>
</dbReference>
<dbReference type="AlphaFoldDB" id="A0AA96RBM6"/>
<evidence type="ECO:0000313" key="3">
    <source>
        <dbReference type="EMBL" id="WNL31514.1"/>
    </source>
</evidence>
<name>A0AA96RBM6_9BACT</name>
<organism evidence="5">
    <name type="scientific">Arcobacter sp. AZ-2023</name>
    <dbReference type="NCBI Taxonomy" id="3074453"/>
    <lineage>
        <taxon>Bacteria</taxon>
        <taxon>Pseudomonadati</taxon>
        <taxon>Campylobacterota</taxon>
        <taxon>Epsilonproteobacteria</taxon>
        <taxon>Campylobacterales</taxon>
        <taxon>Arcobacteraceae</taxon>
        <taxon>Arcobacter</taxon>
    </lineage>
</organism>